<comment type="caution">
    <text evidence="5">The sequence shown here is derived from an EMBL/GenBank/DDBJ whole genome shotgun (WGS) entry which is preliminary data.</text>
</comment>
<dbReference type="Pfam" id="PF01580">
    <property type="entry name" value="FtsK_SpoIIIE"/>
    <property type="match status" value="1"/>
</dbReference>
<evidence type="ECO:0000313" key="5">
    <source>
        <dbReference type="EMBL" id="GAT35437.1"/>
    </source>
</evidence>
<dbReference type="Gene3D" id="3.40.50.300">
    <property type="entry name" value="P-loop containing nucleotide triphosphate hydrolases"/>
    <property type="match status" value="3"/>
</dbReference>
<dbReference type="SUPFAM" id="SSF52540">
    <property type="entry name" value="P-loop containing nucleoside triphosphate hydrolases"/>
    <property type="match status" value="1"/>
</dbReference>
<accession>A0A146GFP9</accession>
<gene>
    <name evidence="5" type="ORF">TSACC_3503</name>
</gene>
<dbReference type="InterPro" id="IPR050206">
    <property type="entry name" value="FtsK/SpoIIIE/SftA"/>
</dbReference>
<keyword evidence="2 3" id="KW-0067">ATP-binding</keyword>
<feature type="domain" description="FtsK" evidence="4">
    <location>
        <begin position="736"/>
        <end position="934"/>
    </location>
</feature>
<evidence type="ECO:0000256" key="3">
    <source>
        <dbReference type="PROSITE-ProRule" id="PRU00289"/>
    </source>
</evidence>
<proteinExistence type="predicted"/>
<dbReference type="InterPro" id="IPR027417">
    <property type="entry name" value="P-loop_NTPase"/>
</dbReference>
<protein>
    <submittedName>
        <fullName evidence="5">FtsK/SpoIIIE family protein</fullName>
    </submittedName>
</protein>
<dbReference type="InParanoid" id="A0A146GFP9"/>
<dbReference type="PANTHER" id="PTHR22683">
    <property type="entry name" value="SPORULATION PROTEIN RELATED"/>
    <property type="match status" value="1"/>
</dbReference>
<dbReference type="GO" id="GO:0003677">
    <property type="term" value="F:DNA binding"/>
    <property type="evidence" value="ECO:0007669"/>
    <property type="project" value="InterPro"/>
</dbReference>
<organism evidence="5 6">
    <name type="scientific">Terrimicrobium sacchariphilum</name>
    <dbReference type="NCBI Taxonomy" id="690879"/>
    <lineage>
        <taxon>Bacteria</taxon>
        <taxon>Pseudomonadati</taxon>
        <taxon>Verrucomicrobiota</taxon>
        <taxon>Terrimicrobiia</taxon>
        <taxon>Terrimicrobiales</taxon>
        <taxon>Terrimicrobiaceae</taxon>
        <taxon>Terrimicrobium</taxon>
    </lineage>
</organism>
<keyword evidence="1 3" id="KW-0547">Nucleotide-binding</keyword>
<reference evidence="6" key="1">
    <citation type="journal article" date="2017" name="Genome Announc.">
        <title>Draft Genome Sequence of Terrimicrobium sacchariphilum NM-5T, a Facultative Anaerobic Soil Bacterium of the Class Spartobacteria.</title>
        <authorList>
            <person name="Qiu Y.L."/>
            <person name="Tourlousse D.M."/>
            <person name="Matsuura N."/>
            <person name="Ohashi A."/>
            <person name="Sekiguchi Y."/>
        </authorList>
    </citation>
    <scope>NUCLEOTIDE SEQUENCE [LARGE SCALE GENOMIC DNA]</scope>
    <source>
        <strain evidence="6">NM-5</strain>
    </source>
</reference>
<feature type="binding site" evidence="3">
    <location>
        <begin position="756"/>
        <end position="763"/>
    </location>
    <ligand>
        <name>ATP</name>
        <dbReference type="ChEBI" id="CHEBI:30616"/>
    </ligand>
</feature>
<dbReference type="GO" id="GO:0005524">
    <property type="term" value="F:ATP binding"/>
    <property type="evidence" value="ECO:0007669"/>
    <property type="project" value="UniProtKB-UniRule"/>
</dbReference>
<keyword evidence="6" id="KW-1185">Reference proteome</keyword>
<name>A0A146GFP9_TERSA</name>
<dbReference type="EMBL" id="BDCO01000003">
    <property type="protein sequence ID" value="GAT35437.1"/>
    <property type="molecule type" value="Genomic_DNA"/>
</dbReference>
<sequence length="1289" mass="143259">MQRSLALVKYLKAVTEEFAQKESALLREISARRVAETRKFREEQARLENWLAAETALADTRFQERKGEVEHRAALREARIRKAHRTGLENLQEQARLAKERWLGNLQMRHFRATRTLPLDLRAADEAYADYSSKLGGWQVAVAALERKVRGAFRGYWTFGKLIKTSSPDLASEPQDRFVLFAKLQQAYRDAEERLAEFQKIEIPRYFSFLPPQLLIPLLVAIPLVSYFIGSLPLLTIGSAAADTVLLGAIFILHQKGRRQSQTSAEALSAAVAHACGLARLCHVVANSQYQEKRERLQREYDQLCAELAEKWEQGDAIESRFAVEIRDKIEAQAPRLLLRNQEWRTARLERNQETYEERQREIAARVEPWRAQTSTAYAAESSASQVEEEARWTELKFAWEEAMNPLLADVAAMQSTVADTGAPWDADLVEHWTPPAIFSPAIQLGGLVVDLATTPHPRDSRLRMPEPAILNIPLALSFPSQGSLLFETSESGAAEVAAVFNNAILRLLTHAPPGKLNFTILDPVGLGQNFAGLMHLTDFEESLINRRIWTQREQIEERLAELNEHIEKVIQMYLRNEYETITEYNAQAGSVAEKYHFLVVSDFPANFSETAAKRLQSIVTSGPRCGVFTFLHWDRRQPVPDGFVPEELRKNAICLRRDHNRWIFPAEKTQPDAVVALDPPPRNELAVDLVHKIGQSSIDSNRVEVPFSQIAPGEAELWTGDTTSELKVAIGRTGATKLQYLAIGKGTRQHALFAGKTGSGKSTLFHVIITNLSLWCSPEQVEFYLIDFKKGVEFKCYAEHRLPHAKVVAIESDREFGLSVLQRVDLELKRRGDMFRKLGVQDIAGYKRAGGTEPVPRTLLIIDEFQEFFVEDDEIAQTASLLFDRIVRQGRAFGIHVLLGSQTLGGAYTLARATLGQMVIRVALQCSEADAYLIMDDNNPAPRLLSRPGEGIYNDAAGAIEGNSPFQVVWLSDSERDTRLEEIRTLAEERKEVAAPIVFEGNAPADLEENVLLKNVIAHPPVSASPIARVWLGAPNSIKGPTEVGFQNQSGSHLLIVGQNDEAISTMMSVSLLALAAQHAGSEARYVFLTPDGRGSLPILDSLAAALGSRLTVVQNDGVKDAMLALSEELAARSAGEGGAHAEPVYVFIHHLERFKKLRNEDDFSFSSSMDATQSPAEQLKALLSEGSSVGIHVLASIDTFNNVGRFLSRKALGEFEMRVVFQMSANDSASLIDSPQASALGLHRAILYNEHNGSLETFRPYAAPENDWVRAAVQSLTAASAVGTPAR</sequence>
<dbReference type="Proteomes" id="UP000076023">
    <property type="component" value="Unassembled WGS sequence"/>
</dbReference>
<evidence type="ECO:0000256" key="2">
    <source>
        <dbReference type="ARBA" id="ARBA00022840"/>
    </source>
</evidence>
<evidence type="ECO:0000259" key="4">
    <source>
        <dbReference type="PROSITE" id="PS50901"/>
    </source>
</evidence>
<evidence type="ECO:0000313" key="6">
    <source>
        <dbReference type="Proteomes" id="UP000076023"/>
    </source>
</evidence>
<dbReference type="InterPro" id="IPR002543">
    <property type="entry name" value="FtsK_dom"/>
</dbReference>
<dbReference type="PANTHER" id="PTHR22683:SF41">
    <property type="entry name" value="DNA TRANSLOCASE FTSK"/>
    <property type="match status" value="1"/>
</dbReference>
<dbReference type="STRING" id="690879.TSACC_3503"/>
<dbReference type="PROSITE" id="PS50901">
    <property type="entry name" value="FTSK"/>
    <property type="match status" value="1"/>
</dbReference>
<evidence type="ECO:0000256" key="1">
    <source>
        <dbReference type="ARBA" id="ARBA00022741"/>
    </source>
</evidence>